<keyword evidence="3" id="KW-1185">Reference proteome</keyword>
<evidence type="ECO:0000313" key="3">
    <source>
        <dbReference type="Proteomes" id="UP000215335"/>
    </source>
</evidence>
<feature type="non-terminal residue" evidence="2">
    <location>
        <position position="1"/>
    </location>
</feature>
<keyword evidence="1" id="KW-0472">Membrane</keyword>
<organism evidence="2 3">
    <name type="scientific">Trichomalopsis sarcophagae</name>
    <dbReference type="NCBI Taxonomy" id="543379"/>
    <lineage>
        <taxon>Eukaryota</taxon>
        <taxon>Metazoa</taxon>
        <taxon>Ecdysozoa</taxon>
        <taxon>Arthropoda</taxon>
        <taxon>Hexapoda</taxon>
        <taxon>Insecta</taxon>
        <taxon>Pterygota</taxon>
        <taxon>Neoptera</taxon>
        <taxon>Endopterygota</taxon>
        <taxon>Hymenoptera</taxon>
        <taxon>Apocrita</taxon>
        <taxon>Proctotrupomorpha</taxon>
        <taxon>Chalcidoidea</taxon>
        <taxon>Pteromalidae</taxon>
        <taxon>Pteromalinae</taxon>
        <taxon>Trichomalopsis</taxon>
    </lineage>
</organism>
<name>A0A232FP90_9HYME</name>
<sequence length="58" mass="6579">PLRQHSSRANRELDISVNPCVASAVWFTAIFLILISQLLESVPRHSKPRSRSTQCLFT</sequence>
<reference evidence="2 3" key="1">
    <citation type="journal article" date="2017" name="Curr. Biol.">
        <title>The Evolution of Venom by Co-option of Single-Copy Genes.</title>
        <authorList>
            <person name="Martinson E.O."/>
            <person name="Mrinalini"/>
            <person name="Kelkar Y.D."/>
            <person name="Chang C.H."/>
            <person name="Werren J.H."/>
        </authorList>
    </citation>
    <scope>NUCLEOTIDE SEQUENCE [LARGE SCALE GENOMIC DNA]</scope>
    <source>
        <strain evidence="2 3">Alberta</strain>
        <tissue evidence="2">Whole body</tissue>
    </source>
</reference>
<evidence type="ECO:0000313" key="2">
    <source>
        <dbReference type="EMBL" id="OXU32177.1"/>
    </source>
</evidence>
<gene>
    <name evidence="2" type="ORF">TSAR_012306</name>
</gene>
<keyword evidence="1" id="KW-0812">Transmembrane</keyword>
<accession>A0A232FP90</accession>
<dbReference type="AlphaFoldDB" id="A0A232FP90"/>
<comment type="caution">
    <text evidence="2">The sequence shown here is derived from an EMBL/GenBank/DDBJ whole genome shotgun (WGS) entry which is preliminary data.</text>
</comment>
<keyword evidence="1" id="KW-1133">Transmembrane helix</keyword>
<proteinExistence type="predicted"/>
<feature type="transmembrane region" description="Helical" evidence="1">
    <location>
        <begin position="15"/>
        <end position="39"/>
    </location>
</feature>
<protein>
    <submittedName>
        <fullName evidence="2">Uncharacterized protein</fullName>
    </submittedName>
</protein>
<evidence type="ECO:0000256" key="1">
    <source>
        <dbReference type="SAM" id="Phobius"/>
    </source>
</evidence>
<dbReference type="Proteomes" id="UP000215335">
    <property type="component" value="Unassembled WGS sequence"/>
</dbReference>
<dbReference type="EMBL" id="NNAY01000005">
    <property type="protein sequence ID" value="OXU32177.1"/>
    <property type="molecule type" value="Genomic_DNA"/>
</dbReference>